<evidence type="ECO:0000313" key="1">
    <source>
        <dbReference type="EMBL" id="MDQ0999105.1"/>
    </source>
</evidence>
<evidence type="ECO:0000313" key="2">
    <source>
        <dbReference type="Proteomes" id="UP001237780"/>
    </source>
</evidence>
<dbReference type="Gene3D" id="1.20.120.1630">
    <property type="match status" value="1"/>
</dbReference>
<comment type="caution">
    <text evidence="1">The sequence shown here is derived from an EMBL/GenBank/DDBJ whole genome shotgun (WGS) entry which is preliminary data.</text>
</comment>
<keyword evidence="2" id="KW-1185">Reference proteome</keyword>
<dbReference type="EMBL" id="JAUSZT010000003">
    <property type="protein sequence ID" value="MDQ0999105.1"/>
    <property type="molecule type" value="Genomic_DNA"/>
</dbReference>
<protein>
    <submittedName>
        <fullName evidence="1">Uncharacterized protein</fullName>
    </submittedName>
</protein>
<organism evidence="1 2">
    <name type="scientific">Phyllobacterium ifriqiyense</name>
    <dbReference type="NCBI Taxonomy" id="314238"/>
    <lineage>
        <taxon>Bacteria</taxon>
        <taxon>Pseudomonadati</taxon>
        <taxon>Pseudomonadota</taxon>
        <taxon>Alphaproteobacteria</taxon>
        <taxon>Hyphomicrobiales</taxon>
        <taxon>Phyllobacteriaceae</taxon>
        <taxon>Phyllobacterium</taxon>
    </lineage>
</organism>
<dbReference type="Proteomes" id="UP001237780">
    <property type="component" value="Unassembled WGS sequence"/>
</dbReference>
<accession>A0ABU0SEF0</accession>
<name>A0ABU0SEF0_9HYPH</name>
<proteinExistence type="predicted"/>
<reference evidence="1 2" key="1">
    <citation type="submission" date="2023-07" db="EMBL/GenBank/DDBJ databases">
        <title>Comparative genomics of wheat-associated soil bacteria to identify genetic determinants of phenazine resistance.</title>
        <authorList>
            <person name="Mouncey N."/>
        </authorList>
    </citation>
    <scope>NUCLEOTIDE SEQUENCE [LARGE SCALE GENOMIC DNA]</scope>
    <source>
        <strain evidence="1 2">W4I11</strain>
    </source>
</reference>
<dbReference type="RefSeq" id="WP_307284966.1">
    <property type="nucleotide sequence ID" value="NZ_JAUSZT010000003.1"/>
</dbReference>
<gene>
    <name evidence="1" type="ORF">QFZ34_004287</name>
</gene>
<sequence>MMIFSSKIAREERFLANLHGTEYEYYRRHVRRFIPGLRHWLLLQALHASGHLPVLLVLP</sequence>